<accession>A0ABD1Y9R9</accession>
<organism evidence="1 2">
    <name type="scientific">Riccia fluitans</name>
    <dbReference type="NCBI Taxonomy" id="41844"/>
    <lineage>
        <taxon>Eukaryota</taxon>
        <taxon>Viridiplantae</taxon>
        <taxon>Streptophyta</taxon>
        <taxon>Embryophyta</taxon>
        <taxon>Marchantiophyta</taxon>
        <taxon>Marchantiopsida</taxon>
        <taxon>Marchantiidae</taxon>
        <taxon>Marchantiales</taxon>
        <taxon>Ricciaceae</taxon>
        <taxon>Riccia</taxon>
    </lineage>
</organism>
<dbReference type="AlphaFoldDB" id="A0ABD1Y9R9"/>
<protein>
    <submittedName>
        <fullName evidence="1">Uncharacterized protein</fullName>
    </submittedName>
</protein>
<evidence type="ECO:0000313" key="1">
    <source>
        <dbReference type="EMBL" id="KAL2623486.1"/>
    </source>
</evidence>
<name>A0ABD1Y9R9_9MARC</name>
<gene>
    <name evidence="1" type="ORF">R1flu_003691</name>
</gene>
<comment type="caution">
    <text evidence="1">The sequence shown here is derived from an EMBL/GenBank/DDBJ whole genome shotgun (WGS) entry which is preliminary data.</text>
</comment>
<keyword evidence="2" id="KW-1185">Reference proteome</keyword>
<evidence type="ECO:0000313" key="2">
    <source>
        <dbReference type="Proteomes" id="UP001605036"/>
    </source>
</evidence>
<proteinExistence type="predicted"/>
<dbReference type="EMBL" id="JBHFFA010000006">
    <property type="protein sequence ID" value="KAL2623486.1"/>
    <property type="molecule type" value="Genomic_DNA"/>
</dbReference>
<sequence length="120" mass="13542">MVDKKTAKKFYVYDSLYDVMQYFQEIGASVTKCGSSSSSTSRRSKQMVPDNVPSEEVPVAAAVYYEDMYVSFKLSDASAAKIRGIRTWVTNDYMHSGIREDGPRLLDHLFGLLKGKVLLR</sequence>
<dbReference type="Proteomes" id="UP001605036">
    <property type="component" value="Unassembled WGS sequence"/>
</dbReference>
<reference evidence="1 2" key="1">
    <citation type="submission" date="2024-09" db="EMBL/GenBank/DDBJ databases">
        <title>Chromosome-scale assembly of Riccia fluitans.</title>
        <authorList>
            <person name="Paukszto L."/>
            <person name="Sawicki J."/>
            <person name="Karawczyk K."/>
            <person name="Piernik-Szablinska J."/>
            <person name="Szczecinska M."/>
            <person name="Mazdziarz M."/>
        </authorList>
    </citation>
    <scope>NUCLEOTIDE SEQUENCE [LARGE SCALE GENOMIC DNA]</scope>
    <source>
        <strain evidence="1">Rf_01</strain>
        <tissue evidence="1">Aerial parts of the thallus</tissue>
    </source>
</reference>